<dbReference type="Gene3D" id="1.10.246.130">
    <property type="match status" value="1"/>
</dbReference>
<protein>
    <submittedName>
        <fullName evidence="1">Gamma-glutamyltransferase family protein</fullName>
    </submittedName>
</protein>
<dbReference type="PRINTS" id="PR01210">
    <property type="entry name" value="GGTRANSPTASE"/>
</dbReference>
<organism evidence="1 2">
    <name type="scientific">Vreelandella maris</name>
    <dbReference type="NCBI Taxonomy" id="2729617"/>
    <lineage>
        <taxon>Bacteria</taxon>
        <taxon>Pseudomonadati</taxon>
        <taxon>Pseudomonadota</taxon>
        <taxon>Gammaproteobacteria</taxon>
        <taxon>Oceanospirillales</taxon>
        <taxon>Halomonadaceae</taxon>
        <taxon>Vreelandella</taxon>
    </lineage>
</organism>
<dbReference type="PANTHER" id="PTHR43881">
    <property type="entry name" value="GAMMA-GLUTAMYLTRANSPEPTIDASE (AFU_ORTHOLOGUE AFUA_4G13580)"/>
    <property type="match status" value="1"/>
</dbReference>
<evidence type="ECO:0000313" key="1">
    <source>
        <dbReference type="EMBL" id="NVF15653.1"/>
    </source>
</evidence>
<keyword evidence="1" id="KW-0808">Transferase</keyword>
<dbReference type="SUPFAM" id="SSF56235">
    <property type="entry name" value="N-terminal nucleophile aminohydrolases (Ntn hydrolases)"/>
    <property type="match status" value="1"/>
</dbReference>
<dbReference type="Gene3D" id="3.60.20.40">
    <property type="match status" value="1"/>
</dbReference>
<dbReference type="InterPro" id="IPR043137">
    <property type="entry name" value="GGT_ssub_C"/>
</dbReference>
<dbReference type="PANTHER" id="PTHR43881:SF1">
    <property type="entry name" value="GAMMA-GLUTAMYLTRANSPEPTIDASE (AFU_ORTHOLOGUE AFUA_4G13580)"/>
    <property type="match status" value="1"/>
</dbReference>
<dbReference type="GO" id="GO:0016740">
    <property type="term" value="F:transferase activity"/>
    <property type="evidence" value="ECO:0007669"/>
    <property type="project" value="UniProtKB-KW"/>
</dbReference>
<dbReference type="Proteomes" id="UP000589984">
    <property type="component" value="Unassembled WGS sequence"/>
</dbReference>
<name>A0A7Y6RF49_9GAMM</name>
<reference evidence="1 2" key="1">
    <citation type="submission" date="2020-06" db="EMBL/GenBank/DDBJ databases">
        <title>Halomonas sp. QX-1 draft genome sequence.</title>
        <authorList>
            <person name="Qiu X."/>
        </authorList>
    </citation>
    <scope>NUCLEOTIDE SEQUENCE [LARGE SCALE GENOMIC DNA]</scope>
    <source>
        <strain evidence="1 2">QX-1</strain>
    </source>
</reference>
<dbReference type="InterPro" id="IPR052896">
    <property type="entry name" value="GGT-like_enzyme"/>
</dbReference>
<gene>
    <name evidence="1" type="ORF">HUO07_15930</name>
</gene>
<accession>A0A7Y6RF49</accession>
<keyword evidence="2" id="KW-1185">Reference proteome</keyword>
<dbReference type="AlphaFoldDB" id="A0A7Y6RF49"/>
<dbReference type="InterPro" id="IPR043138">
    <property type="entry name" value="GGT_lsub"/>
</dbReference>
<comment type="caution">
    <text evidence="1">The sequence shown here is derived from an EMBL/GenBank/DDBJ whole genome shotgun (WGS) entry which is preliminary data.</text>
</comment>
<proteinExistence type="predicted"/>
<dbReference type="Pfam" id="PF01019">
    <property type="entry name" value="G_glu_transpept"/>
    <property type="match status" value="1"/>
</dbReference>
<sequence length="534" mass="58028">MNHDPYYYPFSSRRMVTYGTHGMVATSQTLASQAGMEILKQGGNAVDAAIATAAMLTVVEPTSNGLGSDAFAIVWMNGELHGLNASGPSPHDISRNDVVDAGHDQMPEHGWIPVTVPGAPAGWAALSQRFGRLPFKTLLQPAIQTAEQGYVVTPTVSQMWQEAYELYRRYDDPVFDEWFKVFCPEGHAPRPGDIWKSGDHAKTLALIADTMAQDFYSGQTAERIASSAKQSGGYLTGIDLVQYAPEWVEPVKVSYRGYEVWEIPPNGAGLVALMALNTLNHYEDTHDEVETLHRKIEATKLAYVDGFQYISDKAYMSTDVNALLAASYADERRAEIGEHALTPTPGDPVKSGTVYLATADGEGNMVSFIQSNFMNFGSGVVVPGTGISLQNRGASFSLDPEHVNVLAPGKKTYHTIIPGFLTYQGRAIGPFGVMGGFMQPQGHVQVITAMLDDKLNPQATLDAPRWRWVGGKTVEVEPGFPDYLAQALVRRGHDIIRATDSMLFGRGQIILRDPDTGVLCAGTEPRTDGSVAAW</sequence>
<evidence type="ECO:0000313" key="2">
    <source>
        <dbReference type="Proteomes" id="UP000589984"/>
    </source>
</evidence>
<dbReference type="RefSeq" id="WP_176304375.1">
    <property type="nucleotide sequence ID" value="NZ_JABWCV010000020.1"/>
</dbReference>
<dbReference type="InterPro" id="IPR029055">
    <property type="entry name" value="Ntn_hydrolases_N"/>
</dbReference>
<dbReference type="EMBL" id="JABWCV010000020">
    <property type="protein sequence ID" value="NVF15653.1"/>
    <property type="molecule type" value="Genomic_DNA"/>
</dbReference>